<name>A0A0N4WK69_HAEPC</name>
<dbReference type="Proteomes" id="UP000268014">
    <property type="component" value="Unassembled WGS sequence"/>
</dbReference>
<protein>
    <submittedName>
        <fullName evidence="1 3">Uncharacterized protein</fullName>
    </submittedName>
</protein>
<dbReference type="WBParaSite" id="HPLM_0001145601-mRNA-1">
    <property type="protein sequence ID" value="HPLM_0001145601-mRNA-1"/>
    <property type="gene ID" value="HPLM_0001145601"/>
</dbReference>
<evidence type="ECO:0000313" key="3">
    <source>
        <dbReference type="WBParaSite" id="HPLM_0001145601-mRNA-1"/>
    </source>
</evidence>
<proteinExistence type="predicted"/>
<dbReference type="EMBL" id="UZAF01017572">
    <property type="protein sequence ID" value="VDO42900.1"/>
    <property type="molecule type" value="Genomic_DNA"/>
</dbReference>
<sequence>MTPSSYSSSTCQGFVTCKPRTSGYRKRPATMATSTT</sequence>
<organism evidence="3">
    <name type="scientific">Haemonchus placei</name>
    <name type="common">Barber's pole worm</name>
    <dbReference type="NCBI Taxonomy" id="6290"/>
    <lineage>
        <taxon>Eukaryota</taxon>
        <taxon>Metazoa</taxon>
        <taxon>Ecdysozoa</taxon>
        <taxon>Nematoda</taxon>
        <taxon>Chromadorea</taxon>
        <taxon>Rhabditida</taxon>
        <taxon>Rhabditina</taxon>
        <taxon>Rhabditomorpha</taxon>
        <taxon>Strongyloidea</taxon>
        <taxon>Trichostrongylidae</taxon>
        <taxon>Haemonchus</taxon>
    </lineage>
</organism>
<reference evidence="3" key="1">
    <citation type="submission" date="2017-02" db="UniProtKB">
        <authorList>
            <consortium name="WormBaseParasite"/>
        </authorList>
    </citation>
    <scope>IDENTIFICATION</scope>
</reference>
<reference evidence="1 2" key="2">
    <citation type="submission" date="2018-11" db="EMBL/GenBank/DDBJ databases">
        <authorList>
            <consortium name="Pathogen Informatics"/>
        </authorList>
    </citation>
    <scope>NUCLEOTIDE SEQUENCE [LARGE SCALE GENOMIC DNA]</scope>
    <source>
        <strain evidence="1 2">MHpl1</strain>
    </source>
</reference>
<accession>A0A0N4WK69</accession>
<evidence type="ECO:0000313" key="1">
    <source>
        <dbReference type="EMBL" id="VDO42900.1"/>
    </source>
</evidence>
<keyword evidence="2" id="KW-1185">Reference proteome</keyword>
<dbReference type="AlphaFoldDB" id="A0A0N4WK69"/>
<evidence type="ECO:0000313" key="2">
    <source>
        <dbReference type="Proteomes" id="UP000268014"/>
    </source>
</evidence>
<gene>
    <name evidence="1" type="ORF">HPLM_LOCUS11448</name>
</gene>